<evidence type="ECO:0000259" key="6">
    <source>
        <dbReference type="PROSITE" id="PS51123"/>
    </source>
</evidence>
<dbReference type="Gene3D" id="2.120.10.30">
    <property type="entry name" value="TolB, C-terminal domain"/>
    <property type="match status" value="1"/>
</dbReference>
<dbReference type="AlphaFoldDB" id="A0A7X9RRD7"/>
<protein>
    <submittedName>
        <fullName evidence="7">OmpA family protein</fullName>
    </submittedName>
</protein>
<dbReference type="InterPro" id="IPR006665">
    <property type="entry name" value="OmpA-like"/>
</dbReference>
<dbReference type="InterPro" id="IPR006664">
    <property type="entry name" value="OMP_bac"/>
</dbReference>
<dbReference type="InterPro" id="IPR011990">
    <property type="entry name" value="TPR-like_helical_dom_sf"/>
</dbReference>
<dbReference type="PANTHER" id="PTHR30329:SF21">
    <property type="entry name" value="LIPOPROTEIN YIAD-RELATED"/>
    <property type="match status" value="1"/>
</dbReference>
<dbReference type="CDD" id="cd07185">
    <property type="entry name" value="OmpA_C-like"/>
    <property type="match status" value="1"/>
</dbReference>
<dbReference type="PRINTS" id="PR01021">
    <property type="entry name" value="OMPADOMAIN"/>
</dbReference>
<evidence type="ECO:0000256" key="5">
    <source>
        <dbReference type="SAM" id="MobiDB-lite"/>
    </source>
</evidence>
<reference evidence="7 8" key="1">
    <citation type="submission" date="2020-04" db="EMBL/GenBank/DDBJ databases">
        <title>Flammeovirga sp. SR4, a novel species isolated from seawater.</title>
        <authorList>
            <person name="Wang X."/>
        </authorList>
    </citation>
    <scope>NUCLEOTIDE SEQUENCE [LARGE SCALE GENOMIC DNA]</scope>
    <source>
        <strain evidence="7 8">ATCC 23126</strain>
    </source>
</reference>
<dbReference type="InterPro" id="IPR011042">
    <property type="entry name" value="6-blade_b-propeller_TolB-like"/>
</dbReference>
<evidence type="ECO:0000313" key="8">
    <source>
        <dbReference type="Proteomes" id="UP000576082"/>
    </source>
</evidence>
<dbReference type="Gene3D" id="3.30.1330.60">
    <property type="entry name" value="OmpA-like domain"/>
    <property type="match status" value="1"/>
</dbReference>
<dbReference type="SUPFAM" id="SSF48452">
    <property type="entry name" value="TPR-like"/>
    <property type="match status" value="1"/>
</dbReference>
<dbReference type="Proteomes" id="UP000576082">
    <property type="component" value="Unassembled WGS sequence"/>
</dbReference>
<feature type="region of interest" description="Disordered" evidence="5">
    <location>
        <begin position="614"/>
        <end position="636"/>
    </location>
</feature>
<sequence>MTKTFFPDKGNALHTAKQNFKIAENWLNEYNSLDSAILYYEKVNAFCSNISDVNYKLGYCNLQKGNLTLADSFATKAYQLKSTLPVLYLNARVNHYLENPEKALVFYQKYLEQYTPTASPDKKYVEQLFQHANVMLSSKNEQYQINTIDSLNSEEDEFSPLFIPNTSQLFFSSNKKSMSSINEESINIYYSFFKDGEFQKGKILNNRSINIRGNSGISSISKSGKTMVIYHGFSVGRLYYAKIDLTKDTKLPNHKKKLPSPINNYFYQVIGGTFTPDGKAFYFSSKRKDGVFNLYYTKRNGKKWVDPILLEKINSKGNEIDPYFSANGDTLYFSSDGPNSIGGYDIFQSVKTGDHSWSKPFGLPMPINSAYDEKTPSTNDDGSLILFSSNRPGGKGGFDIYSSSYQKEKMEEEEPMVVSEPQFHTLDSILDENLLNTQLHILSKKDSSQLSGAKITIYTFPENIVLRRIVSDTNGVAKINAIPNDHTFGVNIVKKGYDLFSLKVHIDSLKTDYTLYLDSIELNHNITLKNIFFDTNSSKIKKSSYNELENVLSFLKVNSNVVIQIEGYTDNTGDYDINMMLSQKRADAIVAYLIDAGISKERLISKGFGEENPVADNKTEEGKAQNRRTEFKVIKN</sequence>
<dbReference type="Pfam" id="PF00691">
    <property type="entry name" value="OmpA"/>
    <property type="match status" value="1"/>
</dbReference>
<dbReference type="Pfam" id="PF07676">
    <property type="entry name" value="PD40"/>
    <property type="match status" value="4"/>
</dbReference>
<dbReference type="GO" id="GO:0009279">
    <property type="term" value="C:cell outer membrane"/>
    <property type="evidence" value="ECO:0007669"/>
    <property type="project" value="UniProtKB-SubCell"/>
</dbReference>
<keyword evidence="8" id="KW-1185">Reference proteome</keyword>
<evidence type="ECO:0000256" key="2">
    <source>
        <dbReference type="ARBA" id="ARBA00023136"/>
    </source>
</evidence>
<comment type="caution">
    <text evidence="7">The sequence shown here is derived from an EMBL/GenBank/DDBJ whole genome shotgun (WGS) entry which is preliminary data.</text>
</comment>
<accession>A0A7X9RRD7</accession>
<comment type="subcellular location">
    <subcellularLocation>
        <location evidence="1">Cell outer membrane</location>
    </subcellularLocation>
</comment>
<proteinExistence type="predicted"/>
<dbReference type="InterPro" id="IPR036737">
    <property type="entry name" value="OmpA-like_sf"/>
</dbReference>
<feature type="domain" description="OmpA-like" evidence="6">
    <location>
        <begin position="520"/>
        <end position="636"/>
    </location>
</feature>
<keyword evidence="3" id="KW-0998">Cell outer membrane</keyword>
<organism evidence="7 8">
    <name type="scientific">Flammeovirga aprica JL-4</name>
    <dbReference type="NCBI Taxonomy" id="694437"/>
    <lineage>
        <taxon>Bacteria</taxon>
        <taxon>Pseudomonadati</taxon>
        <taxon>Bacteroidota</taxon>
        <taxon>Cytophagia</taxon>
        <taxon>Cytophagales</taxon>
        <taxon>Flammeovirgaceae</taxon>
        <taxon>Flammeovirga</taxon>
    </lineage>
</organism>
<dbReference type="InterPro" id="IPR050330">
    <property type="entry name" value="Bact_OuterMem_StrucFunc"/>
</dbReference>
<evidence type="ECO:0000256" key="3">
    <source>
        <dbReference type="ARBA" id="ARBA00023237"/>
    </source>
</evidence>
<dbReference type="Gene3D" id="1.25.40.10">
    <property type="entry name" value="Tetratricopeptide repeat domain"/>
    <property type="match status" value="1"/>
</dbReference>
<dbReference type="EMBL" id="JABANE010000014">
    <property type="protein sequence ID" value="NME67758.1"/>
    <property type="molecule type" value="Genomic_DNA"/>
</dbReference>
<dbReference type="SUPFAM" id="SSF103088">
    <property type="entry name" value="OmpA-like"/>
    <property type="match status" value="1"/>
</dbReference>
<feature type="compositionally biased region" description="Basic and acidic residues" evidence="5">
    <location>
        <begin position="617"/>
        <end position="636"/>
    </location>
</feature>
<dbReference type="PANTHER" id="PTHR30329">
    <property type="entry name" value="STATOR ELEMENT OF FLAGELLAR MOTOR COMPLEX"/>
    <property type="match status" value="1"/>
</dbReference>
<gene>
    <name evidence="7" type="ORF">HHU12_07275</name>
</gene>
<keyword evidence="2 4" id="KW-0472">Membrane</keyword>
<evidence type="ECO:0000256" key="1">
    <source>
        <dbReference type="ARBA" id="ARBA00004442"/>
    </source>
</evidence>
<dbReference type="InterPro" id="IPR011659">
    <property type="entry name" value="WD40"/>
</dbReference>
<dbReference type="PROSITE" id="PS51123">
    <property type="entry name" value="OMPA_2"/>
    <property type="match status" value="1"/>
</dbReference>
<name>A0A7X9RRD7_9BACT</name>
<evidence type="ECO:0000256" key="4">
    <source>
        <dbReference type="PROSITE-ProRule" id="PRU00473"/>
    </source>
</evidence>
<dbReference type="SUPFAM" id="SSF82171">
    <property type="entry name" value="DPP6 N-terminal domain-like"/>
    <property type="match status" value="1"/>
</dbReference>
<evidence type="ECO:0000313" key="7">
    <source>
        <dbReference type="EMBL" id="NME67758.1"/>
    </source>
</evidence>